<evidence type="ECO:0000313" key="5">
    <source>
        <dbReference type="EMBL" id="CAH3027449.1"/>
    </source>
</evidence>
<feature type="compositionally biased region" description="Polar residues" evidence="4">
    <location>
        <begin position="350"/>
        <end position="372"/>
    </location>
</feature>
<dbReference type="PROSITE" id="PS50088">
    <property type="entry name" value="ANK_REPEAT"/>
    <property type="match status" value="1"/>
</dbReference>
<evidence type="ECO:0000313" key="6">
    <source>
        <dbReference type="Proteomes" id="UP001159427"/>
    </source>
</evidence>
<dbReference type="InterPro" id="IPR036770">
    <property type="entry name" value="Ankyrin_rpt-contain_sf"/>
</dbReference>
<gene>
    <name evidence="5" type="ORF">PEVE_00031590</name>
</gene>
<dbReference type="InterPro" id="IPR002110">
    <property type="entry name" value="Ankyrin_rpt"/>
</dbReference>
<proteinExistence type="predicted"/>
<dbReference type="PANTHER" id="PTHR24198:SF165">
    <property type="entry name" value="ANKYRIN REPEAT-CONTAINING PROTEIN-RELATED"/>
    <property type="match status" value="1"/>
</dbReference>
<evidence type="ECO:0000256" key="1">
    <source>
        <dbReference type="ARBA" id="ARBA00022737"/>
    </source>
</evidence>
<organism evidence="5 6">
    <name type="scientific">Porites evermanni</name>
    <dbReference type="NCBI Taxonomy" id="104178"/>
    <lineage>
        <taxon>Eukaryota</taxon>
        <taxon>Metazoa</taxon>
        <taxon>Cnidaria</taxon>
        <taxon>Anthozoa</taxon>
        <taxon>Hexacorallia</taxon>
        <taxon>Scleractinia</taxon>
        <taxon>Fungiina</taxon>
        <taxon>Poritidae</taxon>
        <taxon>Porites</taxon>
    </lineage>
</organism>
<accession>A0ABN8MG39</accession>
<dbReference type="PANTHER" id="PTHR24198">
    <property type="entry name" value="ANKYRIN REPEAT AND PROTEIN KINASE DOMAIN-CONTAINING PROTEIN"/>
    <property type="match status" value="1"/>
</dbReference>
<dbReference type="SUPFAM" id="SSF48403">
    <property type="entry name" value="Ankyrin repeat"/>
    <property type="match status" value="1"/>
</dbReference>
<evidence type="ECO:0000256" key="3">
    <source>
        <dbReference type="PROSITE-ProRule" id="PRU00023"/>
    </source>
</evidence>
<evidence type="ECO:0000256" key="2">
    <source>
        <dbReference type="ARBA" id="ARBA00023043"/>
    </source>
</evidence>
<name>A0ABN8MG39_9CNID</name>
<comment type="caution">
    <text evidence="5">The sequence shown here is derived from an EMBL/GenBank/DDBJ whole genome shotgun (WGS) entry which is preliminary data.</text>
</comment>
<evidence type="ECO:0000256" key="4">
    <source>
        <dbReference type="SAM" id="MobiDB-lite"/>
    </source>
</evidence>
<dbReference type="Proteomes" id="UP001159427">
    <property type="component" value="Unassembled WGS sequence"/>
</dbReference>
<keyword evidence="1" id="KW-0677">Repeat</keyword>
<keyword evidence="2 3" id="KW-0040">ANK repeat</keyword>
<sequence>MAALNKAISERRFKQARGFITSGVNVNSKCEKGNTALIQLCFLDKDSLAISIATSLLKRGAKIDATNTNGLSALSTAVLSHKENIVALFLEEAGNFDINSKDKKGKTALFHAASIGNINILKLLINALRKYQLSVDVADNLGMTPLMQACINGNVDCANYLIKEGNASVNIRDKKYRRTALEWAKVKGILGRVLLVHNEVNVNDQENGMKEKQRKDEKWEKEITQENTGGSYRVQFRRIFQAYECQLTASFKPGKHPKPKVLQPTADEGSSVKTFVRSRQFFKGKSTYRLLNRMSLEKTLIRRSSHRMFQRSHSVTDLTGNDLKTSVKLVNSPTSQRSHSARFRRARQVSEGQTALRTSPASSTSVFIETSE</sequence>
<reference evidence="5 6" key="1">
    <citation type="submission" date="2022-05" db="EMBL/GenBank/DDBJ databases">
        <authorList>
            <consortium name="Genoscope - CEA"/>
            <person name="William W."/>
        </authorList>
    </citation>
    <scope>NUCLEOTIDE SEQUENCE [LARGE SCALE GENOMIC DNA]</scope>
</reference>
<keyword evidence="6" id="KW-1185">Reference proteome</keyword>
<feature type="repeat" description="ANK" evidence="3">
    <location>
        <begin position="141"/>
        <end position="174"/>
    </location>
</feature>
<dbReference type="EMBL" id="CALNXI010000453">
    <property type="protein sequence ID" value="CAH3027449.1"/>
    <property type="molecule type" value="Genomic_DNA"/>
</dbReference>
<protein>
    <submittedName>
        <fullName evidence="5">Uncharacterized protein</fullName>
    </submittedName>
</protein>
<dbReference type="Gene3D" id="1.25.40.20">
    <property type="entry name" value="Ankyrin repeat-containing domain"/>
    <property type="match status" value="2"/>
</dbReference>
<dbReference type="Pfam" id="PF12796">
    <property type="entry name" value="Ank_2"/>
    <property type="match status" value="2"/>
</dbReference>
<feature type="region of interest" description="Disordered" evidence="4">
    <location>
        <begin position="330"/>
        <end position="372"/>
    </location>
</feature>
<dbReference type="SMART" id="SM00248">
    <property type="entry name" value="ANK"/>
    <property type="match status" value="4"/>
</dbReference>